<dbReference type="PANTHER" id="PTHR47326:SF1">
    <property type="entry name" value="HTH PSQ-TYPE DOMAIN-CONTAINING PROTEIN"/>
    <property type="match status" value="1"/>
</dbReference>
<evidence type="ECO:0000313" key="3">
    <source>
        <dbReference type="Proteomes" id="UP001566132"/>
    </source>
</evidence>
<accession>A0ABD1E560</accession>
<organism evidence="2 3">
    <name type="scientific">Hypothenemus hampei</name>
    <name type="common">Coffee berry borer</name>
    <dbReference type="NCBI Taxonomy" id="57062"/>
    <lineage>
        <taxon>Eukaryota</taxon>
        <taxon>Metazoa</taxon>
        <taxon>Ecdysozoa</taxon>
        <taxon>Arthropoda</taxon>
        <taxon>Hexapoda</taxon>
        <taxon>Insecta</taxon>
        <taxon>Pterygota</taxon>
        <taxon>Neoptera</taxon>
        <taxon>Endopterygota</taxon>
        <taxon>Coleoptera</taxon>
        <taxon>Polyphaga</taxon>
        <taxon>Cucujiformia</taxon>
        <taxon>Curculionidae</taxon>
        <taxon>Scolytinae</taxon>
        <taxon>Hypothenemus</taxon>
    </lineage>
</organism>
<protein>
    <recommendedName>
        <fullName evidence="1">DUF4817 domain-containing protein</fullName>
    </recommendedName>
</protein>
<gene>
    <name evidence="2" type="ORF">ABEB36_013754</name>
</gene>
<dbReference type="Pfam" id="PF16087">
    <property type="entry name" value="DUF4817"/>
    <property type="match status" value="1"/>
</dbReference>
<sequence length="125" mass="14475">MSYSLQELTNMMTVIGECNGNCLLASRVYAQMYPDRQHPDRRCMEKLKERFERTGSVAYEKRRRAKTVLNDENEFAICLTATEDPETSVRKISRHLDIKKSSVAKCLQKNDLYLCLLLISSSVNY</sequence>
<dbReference type="Proteomes" id="UP001566132">
    <property type="component" value="Unassembled WGS sequence"/>
</dbReference>
<evidence type="ECO:0000313" key="2">
    <source>
        <dbReference type="EMBL" id="KAL1489822.1"/>
    </source>
</evidence>
<dbReference type="PANTHER" id="PTHR47326">
    <property type="entry name" value="TRANSPOSABLE ELEMENT TC3 TRANSPOSASE-LIKE PROTEIN"/>
    <property type="match status" value="1"/>
</dbReference>
<feature type="domain" description="DUF4817" evidence="1">
    <location>
        <begin position="7"/>
        <end position="58"/>
    </location>
</feature>
<dbReference type="InterPro" id="IPR032135">
    <property type="entry name" value="DUF4817"/>
</dbReference>
<dbReference type="AlphaFoldDB" id="A0ABD1E560"/>
<comment type="caution">
    <text evidence="2">The sequence shown here is derived from an EMBL/GenBank/DDBJ whole genome shotgun (WGS) entry which is preliminary data.</text>
</comment>
<reference evidence="2 3" key="1">
    <citation type="submission" date="2024-05" db="EMBL/GenBank/DDBJ databases">
        <title>Genetic variation in Jamaican populations of the coffee berry borer (Hypothenemus hampei).</title>
        <authorList>
            <person name="Errbii M."/>
            <person name="Myrie A."/>
        </authorList>
    </citation>
    <scope>NUCLEOTIDE SEQUENCE [LARGE SCALE GENOMIC DNA]</scope>
    <source>
        <strain evidence="2">JA-Hopewell-2020-01-JO</strain>
        <tissue evidence="2">Whole body</tissue>
    </source>
</reference>
<dbReference type="EMBL" id="JBDJPC010000011">
    <property type="protein sequence ID" value="KAL1489822.1"/>
    <property type="molecule type" value="Genomic_DNA"/>
</dbReference>
<name>A0ABD1E560_HYPHA</name>
<evidence type="ECO:0000259" key="1">
    <source>
        <dbReference type="Pfam" id="PF16087"/>
    </source>
</evidence>
<keyword evidence="3" id="KW-1185">Reference proteome</keyword>
<proteinExistence type="predicted"/>